<evidence type="ECO:0000313" key="1">
    <source>
        <dbReference type="EMBL" id="KAI0037769.1"/>
    </source>
</evidence>
<dbReference type="EMBL" id="MU276724">
    <property type="protein sequence ID" value="KAI0037769.1"/>
    <property type="molecule type" value="Genomic_DNA"/>
</dbReference>
<protein>
    <submittedName>
        <fullName evidence="1">Uncharacterized protein</fullName>
    </submittedName>
</protein>
<sequence>MTRDTMCALICLAPHCEAIVAEFFHFRQVNRHTIPEIAASHRSVPTTRLVAPNVCRIGIRFPTVGVAQNTHTIGIIPWTPRSDQQLRRTQHTQSSNHSLIVLTATTQPQAQHLPQLSQLVGIPSDVSIVEIVVRTRAPRLSNNSATAKYPHSCAIVLQPLSSSALELVPHLSDPNCSVVVSAL</sequence>
<reference evidence="1" key="1">
    <citation type="submission" date="2021-02" db="EMBL/GenBank/DDBJ databases">
        <authorList>
            <consortium name="DOE Joint Genome Institute"/>
            <person name="Ahrendt S."/>
            <person name="Looney B.P."/>
            <person name="Miyauchi S."/>
            <person name="Morin E."/>
            <person name="Drula E."/>
            <person name="Courty P.E."/>
            <person name="Chicoki N."/>
            <person name="Fauchery L."/>
            <person name="Kohler A."/>
            <person name="Kuo A."/>
            <person name="Labutti K."/>
            <person name="Pangilinan J."/>
            <person name="Lipzen A."/>
            <person name="Riley R."/>
            <person name="Andreopoulos W."/>
            <person name="He G."/>
            <person name="Johnson J."/>
            <person name="Barry K.W."/>
            <person name="Grigoriev I.V."/>
            <person name="Nagy L."/>
            <person name="Hibbett D."/>
            <person name="Henrissat B."/>
            <person name="Matheny P.B."/>
            <person name="Labbe J."/>
            <person name="Martin F."/>
        </authorList>
    </citation>
    <scope>NUCLEOTIDE SEQUENCE</scope>
    <source>
        <strain evidence="1">FP105234-sp</strain>
    </source>
</reference>
<name>A0ACB8R100_9AGAM</name>
<accession>A0ACB8R100</accession>
<organism evidence="1 2">
    <name type="scientific">Auriscalpium vulgare</name>
    <dbReference type="NCBI Taxonomy" id="40419"/>
    <lineage>
        <taxon>Eukaryota</taxon>
        <taxon>Fungi</taxon>
        <taxon>Dikarya</taxon>
        <taxon>Basidiomycota</taxon>
        <taxon>Agaricomycotina</taxon>
        <taxon>Agaricomycetes</taxon>
        <taxon>Russulales</taxon>
        <taxon>Auriscalpiaceae</taxon>
        <taxon>Auriscalpium</taxon>
    </lineage>
</organism>
<proteinExistence type="predicted"/>
<gene>
    <name evidence="1" type="ORF">FA95DRAFT_1373932</name>
</gene>
<reference evidence="1" key="2">
    <citation type="journal article" date="2022" name="New Phytol.">
        <title>Evolutionary transition to the ectomycorrhizal habit in the genomes of a hyperdiverse lineage of mushroom-forming fungi.</title>
        <authorList>
            <person name="Looney B."/>
            <person name="Miyauchi S."/>
            <person name="Morin E."/>
            <person name="Drula E."/>
            <person name="Courty P.E."/>
            <person name="Kohler A."/>
            <person name="Kuo A."/>
            <person name="LaButti K."/>
            <person name="Pangilinan J."/>
            <person name="Lipzen A."/>
            <person name="Riley R."/>
            <person name="Andreopoulos W."/>
            <person name="He G."/>
            <person name="Johnson J."/>
            <person name="Nolan M."/>
            <person name="Tritt A."/>
            <person name="Barry K.W."/>
            <person name="Grigoriev I.V."/>
            <person name="Nagy L.G."/>
            <person name="Hibbett D."/>
            <person name="Henrissat B."/>
            <person name="Matheny P.B."/>
            <person name="Labbe J."/>
            <person name="Martin F.M."/>
        </authorList>
    </citation>
    <scope>NUCLEOTIDE SEQUENCE</scope>
    <source>
        <strain evidence="1">FP105234-sp</strain>
    </source>
</reference>
<keyword evidence="2" id="KW-1185">Reference proteome</keyword>
<dbReference type="Proteomes" id="UP000814033">
    <property type="component" value="Unassembled WGS sequence"/>
</dbReference>
<comment type="caution">
    <text evidence="1">The sequence shown here is derived from an EMBL/GenBank/DDBJ whole genome shotgun (WGS) entry which is preliminary data.</text>
</comment>
<evidence type="ECO:0000313" key="2">
    <source>
        <dbReference type="Proteomes" id="UP000814033"/>
    </source>
</evidence>